<sequence length="157" mass="17871">MAPIIFTDKLLVDVKQLLSSKTMFTQPAIIYNPVTRQQLTFVATSQQELIIEASYGTGSKEPLPHYHPMQEEYFEVISGQLTVRLNNQLSTLHLGDTLRIPLAACIPCGMPLLILLPYAGQRARPCEQKSFTESYLHWLSADKSMQKEFLACCWFLY</sequence>
<organism evidence="2 3">
    <name type="scientific">Hymenobacter volaticus</name>
    <dbReference type="NCBI Taxonomy" id="2932254"/>
    <lineage>
        <taxon>Bacteria</taxon>
        <taxon>Pseudomonadati</taxon>
        <taxon>Bacteroidota</taxon>
        <taxon>Cytophagia</taxon>
        <taxon>Cytophagales</taxon>
        <taxon>Hymenobacteraceae</taxon>
        <taxon>Hymenobacter</taxon>
    </lineage>
</organism>
<evidence type="ECO:0000313" key="2">
    <source>
        <dbReference type="EMBL" id="UOQ68601.1"/>
    </source>
</evidence>
<evidence type="ECO:0000259" key="1">
    <source>
        <dbReference type="Pfam" id="PF07883"/>
    </source>
</evidence>
<name>A0ABY4GCH0_9BACT</name>
<keyword evidence="2" id="KW-0614">Plasmid</keyword>
<geneLocation type="plasmid" evidence="2 3">
    <name>unnamed1</name>
</geneLocation>
<dbReference type="InterPro" id="IPR013096">
    <property type="entry name" value="Cupin_2"/>
</dbReference>
<reference evidence="2" key="1">
    <citation type="submission" date="2022-04" db="EMBL/GenBank/DDBJ databases">
        <title>Hymenobacter sp. isolated from the air.</title>
        <authorList>
            <person name="Won M."/>
            <person name="Lee C.-M."/>
            <person name="Woen H.-Y."/>
            <person name="Kwon S.-W."/>
        </authorList>
    </citation>
    <scope>NUCLEOTIDE SEQUENCE</scope>
    <source>
        <strain evidence="2">5420S-77</strain>
        <plasmid evidence="2">unnamed1</plasmid>
    </source>
</reference>
<dbReference type="Gene3D" id="2.60.120.10">
    <property type="entry name" value="Jelly Rolls"/>
    <property type="match status" value="1"/>
</dbReference>
<dbReference type="Pfam" id="PF07883">
    <property type="entry name" value="Cupin_2"/>
    <property type="match status" value="1"/>
</dbReference>
<dbReference type="SUPFAM" id="SSF51182">
    <property type="entry name" value="RmlC-like cupins"/>
    <property type="match status" value="1"/>
</dbReference>
<protein>
    <submittedName>
        <fullName evidence="2">Cupin domain-containing protein</fullName>
    </submittedName>
</protein>
<dbReference type="CDD" id="cd02208">
    <property type="entry name" value="cupin_RmlC-like"/>
    <property type="match status" value="1"/>
</dbReference>
<dbReference type="RefSeq" id="WP_245125981.1">
    <property type="nucleotide sequence ID" value="NZ_CP095062.1"/>
</dbReference>
<dbReference type="InterPro" id="IPR014710">
    <property type="entry name" value="RmlC-like_jellyroll"/>
</dbReference>
<dbReference type="EMBL" id="CP095062">
    <property type="protein sequence ID" value="UOQ68601.1"/>
    <property type="molecule type" value="Genomic_DNA"/>
</dbReference>
<evidence type="ECO:0000313" key="3">
    <source>
        <dbReference type="Proteomes" id="UP000830401"/>
    </source>
</evidence>
<dbReference type="Proteomes" id="UP000830401">
    <property type="component" value="Plasmid unnamed1"/>
</dbReference>
<accession>A0ABY4GCH0</accession>
<gene>
    <name evidence="2" type="ORF">MUN86_24155</name>
</gene>
<feature type="domain" description="Cupin type-2" evidence="1">
    <location>
        <begin position="57"/>
        <end position="101"/>
    </location>
</feature>
<proteinExistence type="predicted"/>
<keyword evidence="3" id="KW-1185">Reference proteome</keyword>
<dbReference type="InterPro" id="IPR011051">
    <property type="entry name" value="RmlC_Cupin_sf"/>
</dbReference>